<comment type="caution">
    <text evidence="1">The sequence shown here is derived from an EMBL/GenBank/DDBJ whole genome shotgun (WGS) entry which is preliminary data.</text>
</comment>
<sequence>MYVLFHSDCLGRRLGPKLLGRGDDSERFLRDFSMVLEQVNSEEVPNDLQPPENFEQLVSEMKSNKYKAKEFALILKGMMERSEREIRESKFQ</sequence>
<reference evidence="2" key="1">
    <citation type="journal article" date="2022" name="Mol. Ecol. Resour.">
        <title>The genomes of chicory, endive, great burdock and yacon provide insights into Asteraceae palaeo-polyploidization history and plant inulin production.</title>
        <authorList>
            <person name="Fan W."/>
            <person name="Wang S."/>
            <person name="Wang H."/>
            <person name="Wang A."/>
            <person name="Jiang F."/>
            <person name="Liu H."/>
            <person name="Zhao H."/>
            <person name="Xu D."/>
            <person name="Zhang Y."/>
        </authorList>
    </citation>
    <scope>NUCLEOTIDE SEQUENCE [LARGE SCALE GENOMIC DNA]</scope>
    <source>
        <strain evidence="2">cv. Punajuju</strain>
    </source>
</reference>
<evidence type="ECO:0000313" key="2">
    <source>
        <dbReference type="Proteomes" id="UP001055811"/>
    </source>
</evidence>
<organism evidence="1 2">
    <name type="scientific">Cichorium intybus</name>
    <name type="common">Chicory</name>
    <dbReference type="NCBI Taxonomy" id="13427"/>
    <lineage>
        <taxon>Eukaryota</taxon>
        <taxon>Viridiplantae</taxon>
        <taxon>Streptophyta</taxon>
        <taxon>Embryophyta</taxon>
        <taxon>Tracheophyta</taxon>
        <taxon>Spermatophyta</taxon>
        <taxon>Magnoliopsida</taxon>
        <taxon>eudicotyledons</taxon>
        <taxon>Gunneridae</taxon>
        <taxon>Pentapetalae</taxon>
        <taxon>asterids</taxon>
        <taxon>campanulids</taxon>
        <taxon>Asterales</taxon>
        <taxon>Asteraceae</taxon>
        <taxon>Cichorioideae</taxon>
        <taxon>Cichorieae</taxon>
        <taxon>Cichoriinae</taxon>
        <taxon>Cichorium</taxon>
    </lineage>
</organism>
<proteinExistence type="predicted"/>
<dbReference type="EMBL" id="CM042012">
    <property type="protein sequence ID" value="KAI3753563.1"/>
    <property type="molecule type" value="Genomic_DNA"/>
</dbReference>
<name>A0ACB9E3J0_CICIN</name>
<evidence type="ECO:0000313" key="1">
    <source>
        <dbReference type="EMBL" id="KAI3753563.1"/>
    </source>
</evidence>
<accession>A0ACB9E3J0</accession>
<gene>
    <name evidence="1" type="ORF">L2E82_25619</name>
</gene>
<reference evidence="1 2" key="2">
    <citation type="journal article" date="2022" name="Mol. Ecol. Resour.">
        <title>The genomes of chicory, endive, great burdock and yacon provide insights into Asteraceae paleo-polyploidization history and plant inulin production.</title>
        <authorList>
            <person name="Fan W."/>
            <person name="Wang S."/>
            <person name="Wang H."/>
            <person name="Wang A."/>
            <person name="Jiang F."/>
            <person name="Liu H."/>
            <person name="Zhao H."/>
            <person name="Xu D."/>
            <person name="Zhang Y."/>
        </authorList>
    </citation>
    <scope>NUCLEOTIDE SEQUENCE [LARGE SCALE GENOMIC DNA]</scope>
    <source>
        <strain evidence="2">cv. Punajuju</strain>
        <tissue evidence="1">Leaves</tissue>
    </source>
</reference>
<protein>
    <submittedName>
        <fullName evidence="1">Uncharacterized protein</fullName>
    </submittedName>
</protein>
<dbReference type="Proteomes" id="UP001055811">
    <property type="component" value="Linkage Group LG04"/>
</dbReference>
<keyword evidence="2" id="KW-1185">Reference proteome</keyword>